<comment type="caution">
    <text evidence="2">The sequence shown here is derived from an EMBL/GenBank/DDBJ whole genome shotgun (WGS) entry which is preliminary data.</text>
</comment>
<dbReference type="EMBL" id="LAZR01000031">
    <property type="protein sequence ID" value="KKO02413.1"/>
    <property type="molecule type" value="Genomic_DNA"/>
</dbReference>
<feature type="region of interest" description="Disordered" evidence="1">
    <location>
        <begin position="218"/>
        <end position="240"/>
    </location>
</feature>
<evidence type="ECO:0008006" key="3">
    <source>
        <dbReference type="Google" id="ProtNLM"/>
    </source>
</evidence>
<proteinExistence type="predicted"/>
<reference evidence="2" key="1">
    <citation type="journal article" date="2015" name="Nature">
        <title>Complex archaea that bridge the gap between prokaryotes and eukaryotes.</title>
        <authorList>
            <person name="Spang A."/>
            <person name="Saw J.H."/>
            <person name="Jorgensen S.L."/>
            <person name="Zaremba-Niedzwiedzka K."/>
            <person name="Martijn J."/>
            <person name="Lind A.E."/>
            <person name="van Eijk R."/>
            <person name="Schleper C."/>
            <person name="Guy L."/>
            <person name="Ettema T.J."/>
        </authorList>
    </citation>
    <scope>NUCLEOTIDE SEQUENCE</scope>
</reference>
<protein>
    <recommendedName>
        <fullName evidence="3">Phosphonate C-P lyase system protein PhnH</fullName>
    </recommendedName>
</protein>
<evidence type="ECO:0000256" key="1">
    <source>
        <dbReference type="SAM" id="MobiDB-lite"/>
    </source>
</evidence>
<dbReference type="Gene3D" id="3.40.50.11310">
    <property type="entry name" value="Bacterial phosphonate metabolism protein PhnH"/>
    <property type="match status" value="1"/>
</dbReference>
<name>A0A0F9VR72_9ZZZZ</name>
<feature type="region of interest" description="Disordered" evidence="1">
    <location>
        <begin position="1"/>
        <end position="20"/>
    </location>
</feature>
<dbReference type="AlphaFoldDB" id="A0A0F9VR72"/>
<dbReference type="SUPFAM" id="SSF159709">
    <property type="entry name" value="PhnH-like"/>
    <property type="match status" value="1"/>
</dbReference>
<dbReference type="InterPro" id="IPR038058">
    <property type="entry name" value="PhnH-like_sp"/>
</dbReference>
<gene>
    <name evidence="2" type="ORF">LCGC14_0108290</name>
</gene>
<sequence>MHDITMELSSSEQPPHVPKPHQWPALKEAVHHSQQLFRQVLSSMAEPGTFAEVDLAPLPKDVAMSPAAWAVLLVLCDLDTRVWIADELNRDGLAEAIAFHTGARIMSNAEEADFALVVPSTCQAMPRFSEGSDIYPDRSTTLIVVLESLAEGRSDASRRGKTCWQLSGPGILNQRVLELDDTAEALMHRLALNRASFPLGLDTILTSGSSLTAIPRSTRIQKPLEDASPTPFTHPAKERV</sequence>
<accession>A0A0F9VR72</accession>
<dbReference type="InterPro" id="IPR008772">
    <property type="entry name" value="Phosphonate_metab_PhnH"/>
</dbReference>
<organism evidence="2">
    <name type="scientific">marine sediment metagenome</name>
    <dbReference type="NCBI Taxonomy" id="412755"/>
    <lineage>
        <taxon>unclassified sequences</taxon>
        <taxon>metagenomes</taxon>
        <taxon>ecological metagenomes</taxon>
    </lineage>
</organism>
<dbReference type="PIRSF" id="PIRSF020680">
    <property type="entry name" value="PhnH"/>
    <property type="match status" value="1"/>
</dbReference>
<dbReference type="NCBIfam" id="TIGR03292">
    <property type="entry name" value="PhnH_redo"/>
    <property type="match status" value="1"/>
</dbReference>
<dbReference type="GO" id="GO:0019634">
    <property type="term" value="P:organic phosphonate metabolic process"/>
    <property type="evidence" value="ECO:0007669"/>
    <property type="project" value="InterPro"/>
</dbReference>
<dbReference type="Pfam" id="PF05845">
    <property type="entry name" value="PhnH"/>
    <property type="match status" value="1"/>
</dbReference>
<evidence type="ECO:0000313" key="2">
    <source>
        <dbReference type="EMBL" id="KKO02413.1"/>
    </source>
</evidence>